<dbReference type="AlphaFoldDB" id="A0AAN6XCQ6"/>
<dbReference type="PANTHER" id="PTHR43806:SF11">
    <property type="entry name" value="CEREVISIN-RELATED"/>
    <property type="match status" value="1"/>
</dbReference>
<sequence length="301" mass="32767">PSKRRIRVALLDTGVQASHPDICRITLPGIDYLEGNPKDRAGHGTQVAGVLLQLAPNADLYVGRISETDQVRSDRVARGVKHAVGKWKVQVICLALGFIEYSSTVERGLILAAAQKSIVIAAAANNGRRSTTYFPARSRYAICARSADHDGENSKFNPPPERGLSFAFLGEGITTTCIHRAQENGDGLLNEDWKRRRGLDGPWKRFGGTSAAAAVASAITVQIMHYGYQWKPETENGHWSEPLQSLESQAGIEHVFKAMHHKPELLKLPTSEQAFAVPGKVLSKRDTLTKLKAALDSATLG</sequence>
<reference evidence="7" key="2">
    <citation type="submission" date="2023-05" db="EMBL/GenBank/DDBJ databases">
        <authorList>
            <consortium name="Lawrence Berkeley National Laboratory"/>
            <person name="Steindorff A."/>
            <person name="Hensen N."/>
            <person name="Bonometti L."/>
            <person name="Westerberg I."/>
            <person name="Brannstrom I.O."/>
            <person name="Guillou S."/>
            <person name="Cros-Aarteil S."/>
            <person name="Calhoun S."/>
            <person name="Haridas S."/>
            <person name="Kuo A."/>
            <person name="Mondo S."/>
            <person name="Pangilinan J."/>
            <person name="Riley R."/>
            <person name="Labutti K."/>
            <person name="Andreopoulos B."/>
            <person name="Lipzen A."/>
            <person name="Chen C."/>
            <person name="Yanf M."/>
            <person name="Daum C."/>
            <person name="Ng V."/>
            <person name="Clum A."/>
            <person name="Ohm R."/>
            <person name="Martin F."/>
            <person name="Silar P."/>
            <person name="Natvig D."/>
            <person name="Lalanne C."/>
            <person name="Gautier V."/>
            <person name="Ament-Velasquez S.L."/>
            <person name="Kruys A."/>
            <person name="Hutchinson M.I."/>
            <person name="Powell A.J."/>
            <person name="Barry K."/>
            <person name="Miller A.N."/>
            <person name="Grigoriev I.V."/>
            <person name="Debuchy R."/>
            <person name="Gladieux P."/>
            <person name="Thoren M.H."/>
            <person name="Johannesson H."/>
        </authorList>
    </citation>
    <scope>NUCLEOTIDE SEQUENCE</scope>
    <source>
        <strain evidence="7">CBS 315.58</strain>
    </source>
</reference>
<dbReference type="InterPro" id="IPR036852">
    <property type="entry name" value="Peptidase_S8/S53_dom_sf"/>
</dbReference>
<evidence type="ECO:0000259" key="6">
    <source>
        <dbReference type="Pfam" id="PF00082"/>
    </source>
</evidence>
<evidence type="ECO:0000313" key="8">
    <source>
        <dbReference type="Proteomes" id="UP001303160"/>
    </source>
</evidence>
<protein>
    <submittedName>
        <fullName evidence="7">Peptidase S8/S53 domain-containing protein</fullName>
    </submittedName>
</protein>
<evidence type="ECO:0000256" key="2">
    <source>
        <dbReference type="ARBA" id="ARBA00022670"/>
    </source>
</evidence>
<organism evidence="7 8">
    <name type="scientific">Triangularia verruculosa</name>
    <dbReference type="NCBI Taxonomy" id="2587418"/>
    <lineage>
        <taxon>Eukaryota</taxon>
        <taxon>Fungi</taxon>
        <taxon>Dikarya</taxon>
        <taxon>Ascomycota</taxon>
        <taxon>Pezizomycotina</taxon>
        <taxon>Sordariomycetes</taxon>
        <taxon>Sordariomycetidae</taxon>
        <taxon>Sordariales</taxon>
        <taxon>Podosporaceae</taxon>
        <taxon>Triangularia</taxon>
    </lineage>
</organism>
<evidence type="ECO:0000256" key="4">
    <source>
        <dbReference type="ARBA" id="ARBA00022825"/>
    </source>
</evidence>
<dbReference type="InterPro" id="IPR023827">
    <property type="entry name" value="Peptidase_S8_Asp-AS"/>
</dbReference>
<dbReference type="PRINTS" id="PR00723">
    <property type="entry name" value="SUBTILISIN"/>
</dbReference>
<feature type="non-terminal residue" evidence="7">
    <location>
        <position position="1"/>
    </location>
</feature>
<evidence type="ECO:0000256" key="3">
    <source>
        <dbReference type="ARBA" id="ARBA00022801"/>
    </source>
</evidence>
<accession>A0AAN6XCQ6</accession>
<comment type="caution">
    <text evidence="5">Lacks conserved residue(s) required for the propagation of feature annotation.</text>
</comment>
<dbReference type="GO" id="GO:0004252">
    <property type="term" value="F:serine-type endopeptidase activity"/>
    <property type="evidence" value="ECO:0007669"/>
    <property type="project" value="InterPro"/>
</dbReference>
<dbReference type="InterPro" id="IPR000209">
    <property type="entry name" value="Peptidase_S8/S53_dom"/>
</dbReference>
<keyword evidence="2" id="KW-0645">Protease</keyword>
<proteinExistence type="inferred from homology"/>
<dbReference type="SUPFAM" id="SSF52743">
    <property type="entry name" value="Subtilisin-like"/>
    <property type="match status" value="1"/>
</dbReference>
<evidence type="ECO:0000256" key="5">
    <source>
        <dbReference type="PROSITE-ProRule" id="PRU01240"/>
    </source>
</evidence>
<dbReference type="PROSITE" id="PS51892">
    <property type="entry name" value="SUBTILASE"/>
    <property type="match status" value="1"/>
</dbReference>
<keyword evidence="3" id="KW-0378">Hydrolase</keyword>
<evidence type="ECO:0000313" key="7">
    <source>
        <dbReference type="EMBL" id="KAK4198333.1"/>
    </source>
</evidence>
<keyword evidence="8" id="KW-1185">Reference proteome</keyword>
<evidence type="ECO:0000256" key="1">
    <source>
        <dbReference type="ARBA" id="ARBA00011073"/>
    </source>
</evidence>
<name>A0AAN6XCQ6_9PEZI</name>
<comment type="similarity">
    <text evidence="1 5">Belongs to the peptidase S8 family.</text>
</comment>
<dbReference type="InterPro" id="IPR050131">
    <property type="entry name" value="Peptidase_S8_subtilisin-like"/>
</dbReference>
<dbReference type="InterPro" id="IPR015500">
    <property type="entry name" value="Peptidase_S8_subtilisin-rel"/>
</dbReference>
<dbReference type="CDD" id="cd00306">
    <property type="entry name" value="Peptidases_S8_S53"/>
    <property type="match status" value="1"/>
</dbReference>
<dbReference type="PANTHER" id="PTHR43806">
    <property type="entry name" value="PEPTIDASE S8"/>
    <property type="match status" value="1"/>
</dbReference>
<dbReference type="EMBL" id="MU863948">
    <property type="protein sequence ID" value="KAK4198333.1"/>
    <property type="molecule type" value="Genomic_DNA"/>
</dbReference>
<dbReference type="PROSITE" id="PS00136">
    <property type="entry name" value="SUBTILASE_ASP"/>
    <property type="match status" value="1"/>
</dbReference>
<comment type="caution">
    <text evidence="7">The sequence shown here is derived from an EMBL/GenBank/DDBJ whole genome shotgun (WGS) entry which is preliminary data.</text>
</comment>
<dbReference type="Proteomes" id="UP001303160">
    <property type="component" value="Unassembled WGS sequence"/>
</dbReference>
<dbReference type="GO" id="GO:0006508">
    <property type="term" value="P:proteolysis"/>
    <property type="evidence" value="ECO:0007669"/>
    <property type="project" value="UniProtKB-KW"/>
</dbReference>
<reference evidence="7" key="1">
    <citation type="journal article" date="2023" name="Mol. Phylogenet. Evol.">
        <title>Genome-scale phylogeny and comparative genomics of the fungal order Sordariales.</title>
        <authorList>
            <person name="Hensen N."/>
            <person name="Bonometti L."/>
            <person name="Westerberg I."/>
            <person name="Brannstrom I.O."/>
            <person name="Guillou S."/>
            <person name="Cros-Aarteil S."/>
            <person name="Calhoun S."/>
            <person name="Haridas S."/>
            <person name="Kuo A."/>
            <person name="Mondo S."/>
            <person name="Pangilinan J."/>
            <person name="Riley R."/>
            <person name="LaButti K."/>
            <person name="Andreopoulos B."/>
            <person name="Lipzen A."/>
            <person name="Chen C."/>
            <person name="Yan M."/>
            <person name="Daum C."/>
            <person name="Ng V."/>
            <person name="Clum A."/>
            <person name="Steindorff A."/>
            <person name="Ohm R.A."/>
            <person name="Martin F."/>
            <person name="Silar P."/>
            <person name="Natvig D.O."/>
            <person name="Lalanne C."/>
            <person name="Gautier V."/>
            <person name="Ament-Velasquez S.L."/>
            <person name="Kruys A."/>
            <person name="Hutchinson M.I."/>
            <person name="Powell A.J."/>
            <person name="Barry K."/>
            <person name="Miller A.N."/>
            <person name="Grigoriev I.V."/>
            <person name="Debuchy R."/>
            <person name="Gladieux P."/>
            <person name="Hiltunen Thoren M."/>
            <person name="Johannesson H."/>
        </authorList>
    </citation>
    <scope>NUCLEOTIDE SEQUENCE</scope>
    <source>
        <strain evidence="7">CBS 315.58</strain>
    </source>
</reference>
<feature type="domain" description="Peptidase S8/S53" evidence="6">
    <location>
        <begin position="5"/>
        <end position="234"/>
    </location>
</feature>
<gene>
    <name evidence="7" type="ORF">QBC40DRAFT_179010</name>
</gene>
<keyword evidence="4" id="KW-0720">Serine protease</keyword>
<dbReference type="Pfam" id="PF00082">
    <property type="entry name" value="Peptidase_S8"/>
    <property type="match status" value="1"/>
</dbReference>
<dbReference type="Gene3D" id="3.40.50.200">
    <property type="entry name" value="Peptidase S8/S53 domain"/>
    <property type="match status" value="1"/>
</dbReference>